<comment type="similarity">
    <text evidence="9">Belongs to the GSP H family.</text>
</comment>
<dbReference type="Gene3D" id="3.55.40.10">
    <property type="entry name" value="minor pseudopilin epsh domain"/>
    <property type="match status" value="1"/>
</dbReference>
<keyword evidence="5" id="KW-0997">Cell inner membrane</keyword>
<comment type="subcellular location">
    <subcellularLocation>
        <location evidence="1">Cell inner membrane</location>
        <topology evidence="1">Single-pass membrane protein</topology>
    </subcellularLocation>
</comment>
<dbReference type="InterPro" id="IPR045584">
    <property type="entry name" value="Pilin-like"/>
</dbReference>
<evidence type="ECO:0000256" key="3">
    <source>
        <dbReference type="ARBA" id="ARBA00022475"/>
    </source>
</evidence>
<evidence type="ECO:0000313" key="13">
    <source>
        <dbReference type="EMBL" id="MDO6423616.1"/>
    </source>
</evidence>
<dbReference type="SUPFAM" id="SSF54523">
    <property type="entry name" value="Pili subunits"/>
    <property type="match status" value="1"/>
</dbReference>
<evidence type="ECO:0000256" key="4">
    <source>
        <dbReference type="ARBA" id="ARBA00022481"/>
    </source>
</evidence>
<evidence type="ECO:0000256" key="7">
    <source>
        <dbReference type="ARBA" id="ARBA00022989"/>
    </source>
</evidence>
<evidence type="ECO:0000313" key="14">
    <source>
        <dbReference type="Proteomes" id="UP001169760"/>
    </source>
</evidence>
<feature type="transmembrane region" description="Helical" evidence="11">
    <location>
        <begin position="7"/>
        <end position="31"/>
    </location>
</feature>
<dbReference type="AlphaFoldDB" id="A0AAW7X9P7"/>
<keyword evidence="6 11" id="KW-0812">Transmembrane</keyword>
<dbReference type="NCBIfam" id="TIGR02532">
    <property type="entry name" value="IV_pilin_GFxxxE"/>
    <property type="match status" value="1"/>
</dbReference>
<reference evidence="13" key="1">
    <citation type="submission" date="2023-07" db="EMBL/GenBank/DDBJ databases">
        <title>Genome content predicts the carbon catabolic preferences of heterotrophic bacteria.</title>
        <authorList>
            <person name="Gralka M."/>
        </authorList>
    </citation>
    <scope>NUCLEOTIDE SEQUENCE</scope>
    <source>
        <strain evidence="13">I3M17_2</strain>
    </source>
</reference>
<dbReference type="PROSITE" id="PS00409">
    <property type="entry name" value="PROKAR_NTER_METHYL"/>
    <property type="match status" value="1"/>
</dbReference>
<evidence type="ECO:0000256" key="6">
    <source>
        <dbReference type="ARBA" id="ARBA00022692"/>
    </source>
</evidence>
<dbReference type="InterPro" id="IPR002416">
    <property type="entry name" value="T2SS_protein-GspH"/>
</dbReference>
<dbReference type="InterPro" id="IPR012902">
    <property type="entry name" value="N_methyl_site"/>
</dbReference>
<evidence type="ECO:0000256" key="10">
    <source>
        <dbReference type="ARBA" id="ARBA00030775"/>
    </source>
</evidence>
<dbReference type="Pfam" id="PF07963">
    <property type="entry name" value="N_methyl"/>
    <property type="match status" value="1"/>
</dbReference>
<dbReference type="Proteomes" id="UP001169760">
    <property type="component" value="Unassembled WGS sequence"/>
</dbReference>
<gene>
    <name evidence="13" type="primary">gspH</name>
    <name evidence="13" type="ORF">Q4521_14130</name>
</gene>
<dbReference type="NCBIfam" id="TIGR01708">
    <property type="entry name" value="typeII_sec_gspH"/>
    <property type="match status" value="1"/>
</dbReference>
<dbReference type="PRINTS" id="PR00885">
    <property type="entry name" value="BCTERIALGSPH"/>
</dbReference>
<dbReference type="EMBL" id="JAUOPB010000010">
    <property type="protein sequence ID" value="MDO6423616.1"/>
    <property type="molecule type" value="Genomic_DNA"/>
</dbReference>
<dbReference type="Pfam" id="PF12019">
    <property type="entry name" value="GspH"/>
    <property type="match status" value="1"/>
</dbReference>
<dbReference type="GO" id="GO:0015627">
    <property type="term" value="C:type II protein secretion system complex"/>
    <property type="evidence" value="ECO:0007669"/>
    <property type="project" value="InterPro"/>
</dbReference>
<keyword evidence="3" id="KW-1003">Cell membrane</keyword>
<evidence type="ECO:0000256" key="8">
    <source>
        <dbReference type="ARBA" id="ARBA00023136"/>
    </source>
</evidence>
<proteinExistence type="inferred from homology"/>
<dbReference type="InterPro" id="IPR022346">
    <property type="entry name" value="T2SS_GspH"/>
</dbReference>
<name>A0AAW7X9P7_9GAMM</name>
<evidence type="ECO:0000259" key="12">
    <source>
        <dbReference type="Pfam" id="PF12019"/>
    </source>
</evidence>
<keyword evidence="7 11" id="KW-1133">Transmembrane helix</keyword>
<evidence type="ECO:0000256" key="9">
    <source>
        <dbReference type="ARBA" id="ARBA00025772"/>
    </source>
</evidence>
<keyword evidence="4" id="KW-0488">Methylation</keyword>
<evidence type="ECO:0000256" key="1">
    <source>
        <dbReference type="ARBA" id="ARBA00004377"/>
    </source>
</evidence>
<comment type="caution">
    <text evidence="13">The sequence shown here is derived from an EMBL/GenBank/DDBJ whole genome shotgun (WGS) entry which is preliminary data.</text>
</comment>
<sequence length="187" mass="21718">MNKRNKGFSLIEIMVVLMMVGLVFSLVLFNFGDDGPSKRMQKTVEEFTLWSKFAAEMAIVSGEPIGLILEPPEWQKDPDNNGWSYAWRKMTHQGWQEIESLPKQQIERDILLGITLEEQLWSYSAEAPEISEPIIVFYPTGEVTPFEIEFTHELENDLLETVAVNLWGEVIWKEQQEVLDEIKERNL</sequence>
<protein>
    <recommendedName>
        <fullName evidence="2">Type II secretion system protein H</fullName>
    </recommendedName>
    <alternativeName>
        <fullName evidence="10">General secretion pathway protein H</fullName>
    </alternativeName>
</protein>
<evidence type="ECO:0000256" key="5">
    <source>
        <dbReference type="ARBA" id="ARBA00022519"/>
    </source>
</evidence>
<evidence type="ECO:0000256" key="11">
    <source>
        <dbReference type="SAM" id="Phobius"/>
    </source>
</evidence>
<accession>A0AAW7X9P7</accession>
<keyword evidence="8 11" id="KW-0472">Membrane</keyword>
<feature type="domain" description="General secretion pathway GspH" evidence="12">
    <location>
        <begin position="44"/>
        <end position="168"/>
    </location>
</feature>
<dbReference type="GO" id="GO:0005886">
    <property type="term" value="C:plasma membrane"/>
    <property type="evidence" value="ECO:0007669"/>
    <property type="project" value="UniProtKB-SubCell"/>
</dbReference>
<dbReference type="GO" id="GO:0015628">
    <property type="term" value="P:protein secretion by the type II secretion system"/>
    <property type="evidence" value="ECO:0007669"/>
    <property type="project" value="InterPro"/>
</dbReference>
<dbReference type="InterPro" id="IPR049875">
    <property type="entry name" value="TypeII_GspH"/>
</dbReference>
<organism evidence="13 14">
    <name type="scientific">Saccharophagus degradans</name>
    <dbReference type="NCBI Taxonomy" id="86304"/>
    <lineage>
        <taxon>Bacteria</taxon>
        <taxon>Pseudomonadati</taxon>
        <taxon>Pseudomonadota</taxon>
        <taxon>Gammaproteobacteria</taxon>
        <taxon>Cellvibrionales</taxon>
        <taxon>Cellvibrionaceae</taxon>
        <taxon>Saccharophagus</taxon>
    </lineage>
</organism>
<evidence type="ECO:0000256" key="2">
    <source>
        <dbReference type="ARBA" id="ARBA00021549"/>
    </source>
</evidence>
<dbReference type="RefSeq" id="WP_280947070.1">
    <property type="nucleotide sequence ID" value="NZ_CP123764.1"/>
</dbReference>